<keyword evidence="4" id="KW-1133">Transmembrane helix</keyword>
<dbReference type="PANTHER" id="PTHR46730:SF1">
    <property type="entry name" value="PLAT DOMAIN-CONTAINING PROTEIN"/>
    <property type="match status" value="1"/>
</dbReference>
<keyword evidence="3" id="KW-0677">Repeat</keyword>
<dbReference type="Pfam" id="PF00801">
    <property type="entry name" value="PKD"/>
    <property type="match status" value="1"/>
</dbReference>
<feature type="domain" description="PKD" evidence="6">
    <location>
        <begin position="110"/>
        <end position="186"/>
    </location>
</feature>
<evidence type="ECO:0000256" key="5">
    <source>
        <dbReference type="ARBA" id="ARBA00023136"/>
    </source>
</evidence>
<dbReference type="InterPro" id="IPR026341">
    <property type="entry name" value="T9SS_type_B"/>
</dbReference>
<dbReference type="SMART" id="SM00089">
    <property type="entry name" value="PKD"/>
    <property type="match status" value="14"/>
</dbReference>
<keyword evidence="2" id="KW-0812">Transmembrane</keyword>
<dbReference type="Proteomes" id="UP001560573">
    <property type="component" value="Unassembled WGS sequence"/>
</dbReference>
<dbReference type="InterPro" id="IPR044023">
    <property type="entry name" value="Ig_7"/>
</dbReference>
<accession>A0ABV3ZFL6</accession>
<sequence length="1648" mass="179359">MTYISRLLFRIVPLFFLLLFADISIAQKADFTADNSSGCSPLTVKFTNKSTGVSPSATYKWDLGVNGNTSTLKDAGATYKTEQTYTIKLTVTDNGKSDSKEMTITVYKKPVVSFKADVIKGCSPLVVNFTSTSSAGDGTISNYFWDFGDGATDKGDSYSQIQHTYSVAQTALPALTVVNSNGCIASSDPSSVKINVLPAIIASFTPVTTTLCKESDALAVSNTSTGPGTLSYEWDFGDSKTDVAKTPSHVFGKKGVYNISLKVKSSEGCTPAVAAPVTINVANFTTDFEVPAQLCTNNNLSFNDLSMPSENNTQWLLDGSQAGFYSPFTATFSTGGTHTLSLSKKYGTCTDTKTKSFVVKEGPVPTPFTLDNNKICEVPVTLNFKDNTKGAVKWEWDFDNYYYGFNPTAFTQSSSFTFSSEKTYNVALKITNADGCSNTVYQSIVVTKPQVSISPSIYPANTCEKTDVQFYSQTNTPVKEYLWDFGDGEKSVAATPSHSFAKAGSYTVTLSYVTENGCTGSASYPVTVYAKPVFDFSVLSQTVCGSEPILFNITGIDMSTVSYITADYGNGYGEVNVNNSTPGVQYSDAGTHTVTLTLVNPGCRSSLTKPGYIKVLPPFPRVEQAINTCDGDRSTVTFTESSVGALSWSWDFGDGTAPYSYTSKQAEIKHAYAKSGTYKAALTTTNGTCTMTDTTIVYVLKKQKPTLTLDRSSFCANDTVSINVDGLEDNPHAVNANNYNEYAFQKIEYSDGTMFSGAVSYKDYYSYFPIRLLASRFDSDKSGFRVITSSYYFGCEDTTDFAAVKISGPTAGFSVAQNNVCFKNEVQFNDLSKIKNNITISKWEWTFGDGEQITTFKAGAVKHKYNNPGYYSPYLKITDKNGCTSEGYLNESVNVVGPKANFSISQNPVSPDTYVYFNNYSLGDYYNANYTWHYGDGTSSNDYNGYHTYSKPGADTVVLIASNALYNCADTAKSVVFVKNINLSFTYTTTNINNSGCPPVLASFSNTSANTPKVSWDFGDGSTADNLNFASHTYQKPGKYKVTIYGYYDYGLVDSSFDYITINGPYATLSADKLYGCRAEEITLSAQAENTTQFTWDFGDGTLQDAQETSAKHKYLSPGVYTPALIVKNNEGCSFSYFLDQKIVIDTLHIAIETKPPVICVNGIASFQPEIYSIAKNEMQQELQYSWQFGTQSAADNSTLESPYFQYNDVGDYIVTVKAVSPFGCEAENTKIVSVKSRVHGTIAGPSDLCKGEYGTFTSDIPGMDKVTWEWDFDNSSHSALQNPDKQLFNEPRAYNVLLVVNNEGCLDTTSALLDVHANPVVNLLPAQPAICLGGSIQLNAHDGIIYNWHAAAGLTDVLNASPVVTPTTNTQYTVDVTNNFGCTSTDSITVKVVQPFKITTMPEVHVCNGDSIQLHVTGANNYTWTGTGLSSFTSADPIVKTDQSGVYTVTGHDEMNCLEDKADVQLKVEPLPTVTTIPDLSLVAGSSVVLQTSTSNDVVKWQWQPSQYLSCNNCSAPAASPNLASSYVVTVSTQYGCSAKDTVNIKVICNEGLVLFPTSFTPNNDNLNDRFNVRGKGIKLIKHLVIYERWGTVVFERNNFTLDDKFGGWDGTRNNLPLPTGTYVYAAEIVCATGEIFTYRGTVVLIR</sequence>
<feature type="domain" description="PKD" evidence="6">
    <location>
        <begin position="843"/>
        <end position="882"/>
    </location>
</feature>
<dbReference type="NCBIfam" id="TIGR04131">
    <property type="entry name" value="Bac_Flav_CTERM"/>
    <property type="match status" value="1"/>
</dbReference>
<feature type="domain" description="PKD" evidence="6">
    <location>
        <begin position="1016"/>
        <end position="1044"/>
    </location>
</feature>
<evidence type="ECO:0000313" key="7">
    <source>
        <dbReference type="EMBL" id="MEX6687886.1"/>
    </source>
</evidence>
<dbReference type="SUPFAM" id="SSF49299">
    <property type="entry name" value="PKD domain"/>
    <property type="match status" value="13"/>
</dbReference>
<dbReference type="InterPro" id="IPR035986">
    <property type="entry name" value="PKD_dom_sf"/>
</dbReference>
<dbReference type="Pfam" id="PF18911">
    <property type="entry name" value="PKD_4"/>
    <property type="match status" value="8"/>
</dbReference>
<feature type="domain" description="PKD" evidence="6">
    <location>
        <begin position="472"/>
        <end position="528"/>
    </location>
</feature>
<keyword evidence="8" id="KW-1185">Reference proteome</keyword>
<evidence type="ECO:0000259" key="6">
    <source>
        <dbReference type="PROSITE" id="PS50093"/>
    </source>
</evidence>
<proteinExistence type="predicted"/>
<feature type="domain" description="PKD" evidence="6">
    <location>
        <begin position="27"/>
        <end position="106"/>
    </location>
</feature>
<feature type="domain" description="PKD" evidence="6">
    <location>
        <begin position="1094"/>
        <end position="1132"/>
    </location>
</feature>
<dbReference type="Pfam" id="PF13585">
    <property type="entry name" value="CHU_C"/>
    <property type="match status" value="1"/>
</dbReference>
<dbReference type="InterPro" id="IPR013783">
    <property type="entry name" value="Ig-like_fold"/>
</dbReference>
<dbReference type="Pfam" id="PF19081">
    <property type="entry name" value="Ig_7"/>
    <property type="match status" value="1"/>
</dbReference>
<comment type="subcellular location">
    <subcellularLocation>
        <location evidence="1">Membrane</location>
        <topology evidence="1">Multi-pass membrane protein</topology>
    </subcellularLocation>
</comment>
<evidence type="ECO:0000256" key="3">
    <source>
        <dbReference type="ARBA" id="ARBA00022737"/>
    </source>
</evidence>
<feature type="domain" description="PKD" evidence="6">
    <location>
        <begin position="218"/>
        <end position="286"/>
    </location>
</feature>
<dbReference type="PROSITE" id="PS50093">
    <property type="entry name" value="PKD"/>
    <property type="match status" value="10"/>
</dbReference>
<dbReference type="Gene3D" id="2.60.40.10">
    <property type="entry name" value="Immunoglobulins"/>
    <property type="match status" value="14"/>
</dbReference>
<dbReference type="InterPro" id="IPR022409">
    <property type="entry name" value="PKD/Chitinase_dom"/>
</dbReference>
<organism evidence="7 8">
    <name type="scientific">Danxiaibacter flavus</name>
    <dbReference type="NCBI Taxonomy" id="3049108"/>
    <lineage>
        <taxon>Bacteria</taxon>
        <taxon>Pseudomonadati</taxon>
        <taxon>Bacteroidota</taxon>
        <taxon>Chitinophagia</taxon>
        <taxon>Chitinophagales</taxon>
        <taxon>Chitinophagaceae</taxon>
        <taxon>Danxiaibacter</taxon>
    </lineage>
</organism>
<reference evidence="7 8" key="1">
    <citation type="submission" date="2023-07" db="EMBL/GenBank/DDBJ databases">
        <authorList>
            <person name="Lian W.-H."/>
        </authorList>
    </citation>
    <scope>NUCLEOTIDE SEQUENCE [LARGE SCALE GENOMIC DNA]</scope>
    <source>
        <strain evidence="7 8">SYSU DXS3180</strain>
    </source>
</reference>
<dbReference type="RefSeq" id="WP_369329290.1">
    <property type="nucleotide sequence ID" value="NZ_JAULBC010000002.1"/>
</dbReference>
<comment type="caution">
    <text evidence="7">The sequence shown here is derived from an EMBL/GenBank/DDBJ whole genome shotgun (WGS) entry which is preliminary data.</text>
</comment>
<evidence type="ECO:0000313" key="8">
    <source>
        <dbReference type="Proteomes" id="UP001560573"/>
    </source>
</evidence>
<dbReference type="InterPro" id="IPR000601">
    <property type="entry name" value="PKD_dom"/>
</dbReference>
<feature type="domain" description="PKD" evidence="6">
    <location>
        <begin position="1185"/>
        <end position="1242"/>
    </location>
</feature>
<evidence type="ECO:0000256" key="1">
    <source>
        <dbReference type="ARBA" id="ARBA00004141"/>
    </source>
</evidence>
<feature type="domain" description="PKD" evidence="6">
    <location>
        <begin position="898"/>
        <end position="975"/>
    </location>
</feature>
<keyword evidence="5" id="KW-0472">Membrane</keyword>
<evidence type="ECO:0000256" key="2">
    <source>
        <dbReference type="ARBA" id="ARBA00022692"/>
    </source>
</evidence>
<dbReference type="EMBL" id="JAULBC010000002">
    <property type="protein sequence ID" value="MEX6687886.1"/>
    <property type="molecule type" value="Genomic_DNA"/>
</dbReference>
<dbReference type="CDD" id="cd00146">
    <property type="entry name" value="PKD"/>
    <property type="match status" value="7"/>
</dbReference>
<gene>
    <name evidence="7" type="ORF">QTN47_10295</name>
</gene>
<evidence type="ECO:0000256" key="4">
    <source>
        <dbReference type="ARBA" id="ARBA00022989"/>
    </source>
</evidence>
<protein>
    <submittedName>
        <fullName evidence="7">PKD domain-containing protein</fullName>
    </submittedName>
</protein>
<name>A0ABV3ZFL6_9BACT</name>
<feature type="domain" description="PKD" evidence="6">
    <location>
        <begin position="640"/>
        <end position="699"/>
    </location>
</feature>
<dbReference type="PANTHER" id="PTHR46730">
    <property type="entry name" value="POLYCYSTIN-1"/>
    <property type="match status" value="1"/>
</dbReference>